<comment type="caution">
    <text evidence="3">The sequence shown here is derived from an EMBL/GenBank/DDBJ whole genome shotgun (WGS) entry which is preliminary data.</text>
</comment>
<dbReference type="AlphaFoldDB" id="A0A117SXR0"/>
<feature type="transmembrane region" description="Helical" evidence="1">
    <location>
        <begin position="194"/>
        <end position="216"/>
    </location>
</feature>
<accession>A0A117SXR0</accession>
<keyword evidence="1" id="KW-0812">Transmembrane</keyword>
<evidence type="ECO:0000256" key="1">
    <source>
        <dbReference type="SAM" id="Phobius"/>
    </source>
</evidence>
<keyword evidence="2" id="KW-0732">Signal</keyword>
<feature type="transmembrane region" description="Helical" evidence="1">
    <location>
        <begin position="253"/>
        <end position="274"/>
    </location>
</feature>
<evidence type="ECO:0000313" key="3">
    <source>
        <dbReference type="EMBL" id="KUO95901.1"/>
    </source>
</evidence>
<feature type="transmembrane region" description="Helical" evidence="1">
    <location>
        <begin position="228"/>
        <end position="247"/>
    </location>
</feature>
<name>A0A117SXR0_9BACL</name>
<gene>
    <name evidence="3" type="ORF">ATW55_09225</name>
</gene>
<dbReference type="RefSeq" id="WP_067715679.1">
    <property type="nucleotide sequence ID" value="NZ_LPVJ01000031.1"/>
</dbReference>
<keyword evidence="1" id="KW-1133">Transmembrane helix</keyword>
<dbReference type="Proteomes" id="UP000053557">
    <property type="component" value="Unassembled WGS sequence"/>
</dbReference>
<keyword evidence="1" id="KW-0472">Membrane</keyword>
<dbReference type="OrthoDB" id="2374025at2"/>
<feature type="transmembrane region" description="Helical" evidence="1">
    <location>
        <begin position="167"/>
        <end position="188"/>
    </location>
</feature>
<evidence type="ECO:0008006" key="5">
    <source>
        <dbReference type="Google" id="ProtNLM"/>
    </source>
</evidence>
<organism evidence="3 4">
    <name type="scientific">Ferroacidibacillus organovorans</name>
    <dbReference type="NCBI Taxonomy" id="1765683"/>
    <lineage>
        <taxon>Bacteria</taxon>
        <taxon>Bacillati</taxon>
        <taxon>Bacillota</taxon>
        <taxon>Bacilli</taxon>
        <taxon>Bacillales</taxon>
        <taxon>Alicyclobacillaceae</taxon>
        <taxon>Ferroacidibacillus</taxon>
    </lineage>
</organism>
<dbReference type="EMBL" id="LPVJ01000031">
    <property type="protein sequence ID" value="KUO95901.1"/>
    <property type="molecule type" value="Genomic_DNA"/>
</dbReference>
<feature type="signal peptide" evidence="2">
    <location>
        <begin position="1"/>
        <end position="26"/>
    </location>
</feature>
<keyword evidence="4" id="KW-1185">Reference proteome</keyword>
<feature type="chain" id="PRO_5007156478" description="Polymer-forming cytoskeletal protein" evidence="2">
    <location>
        <begin position="27"/>
        <end position="285"/>
    </location>
</feature>
<feature type="transmembrane region" description="Helical" evidence="1">
    <location>
        <begin position="115"/>
        <end position="146"/>
    </location>
</feature>
<proteinExistence type="predicted"/>
<sequence>MKHFRTCFAIIAILWVFFLTTPTALADTSGSILSTKPVAVQRSEVIEDVVVVGNNAEVSGDVYEVLIVVNGNVHLKSTARVGVLVDLGGTIQKEPGAHVNAEYTVSSRFQFWNSVLLGAGMVLMVWAVRVVLSVALLLIPVLLAFVLRKWIERPTNIIVESVRQSGLVGFLASVGVIVVSGALAVTIIGIPVSAVILGCYAVVGVVGWSAVCLWLGEIVSRAFNQGGRAKWFQCSIGATILMAFVNVPIVGPIFLFLLWMVGVGGITIWMWQWFQNRQRNKPRTR</sequence>
<evidence type="ECO:0000256" key="2">
    <source>
        <dbReference type="SAM" id="SignalP"/>
    </source>
</evidence>
<protein>
    <recommendedName>
        <fullName evidence="5">Polymer-forming cytoskeletal protein</fullName>
    </recommendedName>
</protein>
<reference evidence="3 4" key="1">
    <citation type="submission" date="2015-12" db="EMBL/GenBank/DDBJ databases">
        <title>Draft genome sequence of Acidibacillus ferrooxidans ITV001, isolated from a chalcopyrite acid mine drainage site in Brazil.</title>
        <authorList>
            <person name="Dall'Agnol H."/>
            <person name="Nancucheo I."/>
            <person name="Johnson B."/>
            <person name="Oliveira R."/>
            <person name="Leite L."/>
            <person name="Pylro V."/>
            <person name="Nunes G.L."/>
            <person name="Tzotzos G."/>
            <person name="Fernandes G.R."/>
            <person name="Dutra J."/>
            <person name="Orellana S.C."/>
            <person name="Oliveira G."/>
        </authorList>
    </citation>
    <scope>NUCLEOTIDE SEQUENCE [LARGE SCALE GENOMIC DNA]</scope>
    <source>
        <strain evidence="4">ITV01</strain>
    </source>
</reference>
<evidence type="ECO:0000313" key="4">
    <source>
        <dbReference type="Proteomes" id="UP000053557"/>
    </source>
</evidence>